<name>A0ABT0LJD9_9GAMM</name>
<organism evidence="1 2">
    <name type="scientific">Shewanella surugensis</name>
    <dbReference type="NCBI Taxonomy" id="212020"/>
    <lineage>
        <taxon>Bacteria</taxon>
        <taxon>Pseudomonadati</taxon>
        <taxon>Pseudomonadota</taxon>
        <taxon>Gammaproteobacteria</taxon>
        <taxon>Alteromonadales</taxon>
        <taxon>Shewanellaceae</taxon>
        <taxon>Shewanella</taxon>
    </lineage>
</organism>
<protein>
    <submittedName>
        <fullName evidence="1">Uncharacterized protein</fullName>
    </submittedName>
</protein>
<sequence>MVARNVFNTRQRRDHQLEIVKQEKQHEHDWEREREAKLIEKKEERRKKKY</sequence>
<dbReference type="EMBL" id="JAKIKS010000216">
    <property type="protein sequence ID" value="MCL1127793.1"/>
    <property type="molecule type" value="Genomic_DNA"/>
</dbReference>
<proteinExistence type="predicted"/>
<keyword evidence="2" id="KW-1185">Reference proteome</keyword>
<evidence type="ECO:0000313" key="2">
    <source>
        <dbReference type="Proteomes" id="UP001203423"/>
    </source>
</evidence>
<evidence type="ECO:0000313" key="1">
    <source>
        <dbReference type="EMBL" id="MCL1127793.1"/>
    </source>
</evidence>
<comment type="caution">
    <text evidence="1">The sequence shown here is derived from an EMBL/GenBank/DDBJ whole genome shotgun (WGS) entry which is preliminary data.</text>
</comment>
<reference evidence="1 2" key="1">
    <citation type="submission" date="2022-01" db="EMBL/GenBank/DDBJ databases">
        <title>Whole genome-based taxonomy of the Shewanellaceae.</title>
        <authorList>
            <person name="Martin-Rodriguez A.J."/>
        </authorList>
    </citation>
    <scope>NUCLEOTIDE SEQUENCE [LARGE SCALE GENOMIC DNA]</scope>
    <source>
        <strain evidence="1 2">DSM 17177</strain>
    </source>
</reference>
<dbReference type="RefSeq" id="WP_248943226.1">
    <property type="nucleotide sequence ID" value="NZ_JAKIKS010000216.1"/>
</dbReference>
<accession>A0ABT0LJD9</accession>
<gene>
    <name evidence="1" type="ORF">L2764_25855</name>
</gene>
<dbReference type="Proteomes" id="UP001203423">
    <property type="component" value="Unassembled WGS sequence"/>
</dbReference>